<evidence type="ECO:0000256" key="12">
    <source>
        <dbReference type="SAM" id="Phobius"/>
    </source>
</evidence>
<evidence type="ECO:0000256" key="5">
    <source>
        <dbReference type="ARBA" id="ARBA00022692"/>
    </source>
</evidence>
<keyword evidence="5 12" id="KW-0812">Transmembrane</keyword>
<evidence type="ECO:0000256" key="10">
    <source>
        <dbReference type="ARBA" id="ARBA00023098"/>
    </source>
</evidence>
<keyword evidence="10" id="KW-0443">Lipid metabolism</keyword>
<protein>
    <recommendedName>
        <fullName evidence="13">Fatty acid desaturase domain-containing protein</fullName>
    </recommendedName>
</protein>
<evidence type="ECO:0000259" key="13">
    <source>
        <dbReference type="Pfam" id="PF00487"/>
    </source>
</evidence>
<dbReference type="InParanoid" id="A0A1Z5KGL7"/>
<accession>A0A1Z5KGL7</accession>
<evidence type="ECO:0000256" key="2">
    <source>
        <dbReference type="ARBA" id="ARBA00005189"/>
    </source>
</evidence>
<dbReference type="InterPro" id="IPR012171">
    <property type="entry name" value="Fatty_acid_desaturase"/>
</dbReference>
<keyword evidence="8" id="KW-0560">Oxidoreductase</keyword>
<evidence type="ECO:0000256" key="1">
    <source>
        <dbReference type="ARBA" id="ARBA00004141"/>
    </source>
</evidence>
<proteinExistence type="inferred from homology"/>
<keyword evidence="4" id="KW-0349">Heme</keyword>
<dbReference type="EMBL" id="BDSP01000223">
    <property type="protein sequence ID" value="GAX25346.1"/>
    <property type="molecule type" value="Genomic_DNA"/>
</dbReference>
<feature type="transmembrane region" description="Helical" evidence="12">
    <location>
        <begin position="242"/>
        <end position="265"/>
    </location>
</feature>
<comment type="similarity">
    <text evidence="3">Belongs to the fatty acid desaturase type 1 family.</text>
</comment>
<evidence type="ECO:0000313" key="15">
    <source>
        <dbReference type="Proteomes" id="UP000198406"/>
    </source>
</evidence>
<gene>
    <name evidence="14" type="ORF">FisN_5Lh439</name>
</gene>
<feature type="transmembrane region" description="Helical" evidence="12">
    <location>
        <begin position="64"/>
        <end position="89"/>
    </location>
</feature>
<evidence type="ECO:0000256" key="7">
    <source>
        <dbReference type="ARBA" id="ARBA00022989"/>
    </source>
</evidence>
<dbReference type="PANTHER" id="PTHR19353:SF30">
    <property type="entry name" value="DELTA 8-(E)-SPHINGOLIPID DESATURASE"/>
    <property type="match status" value="1"/>
</dbReference>
<evidence type="ECO:0000256" key="11">
    <source>
        <dbReference type="ARBA" id="ARBA00023136"/>
    </source>
</evidence>
<evidence type="ECO:0000313" key="14">
    <source>
        <dbReference type="EMBL" id="GAX25346.1"/>
    </source>
</evidence>
<keyword evidence="15" id="KW-1185">Reference proteome</keyword>
<dbReference type="GO" id="GO:0016717">
    <property type="term" value="F:oxidoreductase activity, acting on paired donors, with oxidation of a pair of donors resulting in the reduction of molecular oxygen to two molecules of water"/>
    <property type="evidence" value="ECO:0007669"/>
    <property type="project" value="TreeGrafter"/>
</dbReference>
<sequence length="429" mass="50435">MCRKPVELTPKPTAPLAEHDAWLAKFDYEGFTTEIRALGKRLEAEQGEKDVNHLNKMIFWSNSFATIGFLTAGFSVNAITIFCISTFIFTRWACIAHHTCHGGYQNCHPNLDRWSRFKFGLGTFWRRYNDFFDWMLPEAWNVEHNNRHHYNLSELTDPDLVENNTKLLRELNVPSFMKYPMVVFFMCTWKWFYYSANTFKELKLAQWRREGRKIPEGIVPEDQITVKSVIFGQNPFYSLAEYFTVVFGPYFIMHFLVGPIPWYFLGEYLDGYTGRQMFMTALTNLVLADVLSNMHAFLCVVTNHAGDDMYRFRNACRPYSGSFFLRQVLASANYDMGTDLIDFFHAYLNYQVEHHLWPSLSMKSYQLAAPEVQAICKKYGVPYTKHNVFWRLKKTVDIMVGNTSMRWFPEEYEALLLEKDAQMEEIKTK</sequence>
<evidence type="ECO:0000256" key="3">
    <source>
        <dbReference type="ARBA" id="ARBA00009295"/>
    </source>
</evidence>
<dbReference type="OrthoDB" id="260091at2759"/>
<evidence type="ECO:0000256" key="8">
    <source>
        <dbReference type="ARBA" id="ARBA00023002"/>
    </source>
</evidence>
<keyword evidence="9" id="KW-0408">Iron</keyword>
<reference evidence="14 15" key="1">
    <citation type="journal article" date="2015" name="Plant Cell">
        <title>Oil accumulation by the oleaginous diatom Fistulifera solaris as revealed by the genome and transcriptome.</title>
        <authorList>
            <person name="Tanaka T."/>
            <person name="Maeda Y."/>
            <person name="Veluchamy A."/>
            <person name="Tanaka M."/>
            <person name="Abida H."/>
            <person name="Marechal E."/>
            <person name="Bowler C."/>
            <person name="Muto M."/>
            <person name="Sunaga Y."/>
            <person name="Tanaka M."/>
            <person name="Yoshino T."/>
            <person name="Taniguchi T."/>
            <person name="Fukuda Y."/>
            <person name="Nemoto M."/>
            <person name="Matsumoto M."/>
            <person name="Wong P.S."/>
            <person name="Aburatani S."/>
            <person name="Fujibuchi W."/>
        </authorList>
    </citation>
    <scope>NUCLEOTIDE SEQUENCE [LARGE SCALE GENOMIC DNA]</scope>
    <source>
        <strain evidence="14 15">JPCC DA0580</strain>
    </source>
</reference>
<dbReference type="GO" id="GO:0046872">
    <property type="term" value="F:metal ion binding"/>
    <property type="evidence" value="ECO:0007669"/>
    <property type="project" value="UniProtKB-KW"/>
</dbReference>
<keyword evidence="6" id="KW-0479">Metal-binding</keyword>
<evidence type="ECO:0000256" key="6">
    <source>
        <dbReference type="ARBA" id="ARBA00022723"/>
    </source>
</evidence>
<evidence type="ECO:0000256" key="4">
    <source>
        <dbReference type="ARBA" id="ARBA00022617"/>
    </source>
</evidence>
<dbReference type="GO" id="GO:0006629">
    <property type="term" value="P:lipid metabolic process"/>
    <property type="evidence" value="ECO:0007669"/>
    <property type="project" value="UniProtKB-KW"/>
</dbReference>
<keyword evidence="7 12" id="KW-1133">Transmembrane helix</keyword>
<feature type="transmembrane region" description="Helical" evidence="12">
    <location>
        <begin position="277"/>
        <end position="298"/>
    </location>
</feature>
<dbReference type="GO" id="GO:0016020">
    <property type="term" value="C:membrane"/>
    <property type="evidence" value="ECO:0007669"/>
    <property type="project" value="UniProtKB-SubCell"/>
</dbReference>
<name>A0A1Z5KGL7_FISSO</name>
<dbReference type="Pfam" id="PF00487">
    <property type="entry name" value="FA_desaturase"/>
    <property type="match status" value="1"/>
</dbReference>
<comment type="caution">
    <text evidence="14">The sequence shown here is derived from an EMBL/GenBank/DDBJ whole genome shotgun (WGS) entry which is preliminary data.</text>
</comment>
<dbReference type="Proteomes" id="UP000198406">
    <property type="component" value="Unassembled WGS sequence"/>
</dbReference>
<feature type="domain" description="Fatty acid desaturase" evidence="13">
    <location>
        <begin position="83"/>
        <end position="385"/>
    </location>
</feature>
<dbReference type="AlphaFoldDB" id="A0A1Z5KGL7"/>
<keyword evidence="11 12" id="KW-0472">Membrane</keyword>
<organism evidence="14 15">
    <name type="scientific">Fistulifera solaris</name>
    <name type="common">Oleaginous diatom</name>
    <dbReference type="NCBI Taxonomy" id="1519565"/>
    <lineage>
        <taxon>Eukaryota</taxon>
        <taxon>Sar</taxon>
        <taxon>Stramenopiles</taxon>
        <taxon>Ochrophyta</taxon>
        <taxon>Bacillariophyta</taxon>
        <taxon>Bacillariophyceae</taxon>
        <taxon>Bacillariophycidae</taxon>
        <taxon>Naviculales</taxon>
        <taxon>Naviculaceae</taxon>
        <taxon>Fistulifera</taxon>
    </lineage>
</organism>
<dbReference type="InterPro" id="IPR005804">
    <property type="entry name" value="FA_desaturase_dom"/>
</dbReference>
<comment type="pathway">
    <text evidence="2">Lipid metabolism.</text>
</comment>
<dbReference type="PANTHER" id="PTHR19353">
    <property type="entry name" value="FATTY ACID DESATURASE 2"/>
    <property type="match status" value="1"/>
</dbReference>
<evidence type="ECO:0000256" key="9">
    <source>
        <dbReference type="ARBA" id="ARBA00023004"/>
    </source>
</evidence>
<comment type="subcellular location">
    <subcellularLocation>
        <location evidence="1">Membrane</location>
        <topology evidence="1">Multi-pass membrane protein</topology>
    </subcellularLocation>
</comment>